<evidence type="ECO:0000313" key="2">
    <source>
        <dbReference type="Proteomes" id="UP000199205"/>
    </source>
</evidence>
<dbReference type="Pfam" id="PF23899">
    <property type="entry name" value="SU10_portal"/>
    <property type="match status" value="1"/>
</dbReference>
<accession>A0A1C3VS78</accession>
<dbReference type="RefSeq" id="WP_141694074.1">
    <property type="nucleotide sequence ID" value="NZ_FMAF01000006.1"/>
</dbReference>
<dbReference type="Proteomes" id="UP000199205">
    <property type="component" value="Unassembled WGS sequence"/>
</dbReference>
<dbReference type="AlphaFoldDB" id="A0A1C3VS78"/>
<sequence>MPMGLLAPSAMRAPEPEVPSLLGDIDVDLSTDGPVDGVTIDPATGAAIIEMDDGGVTIDFSPETPGRDKSGAKKHDANLADYIDSSELNHIAEDLLLGIQQDDQSRTDWLETRAQGIRLLGLKMENPKSGVDASVALEGMSTVRHPLLLEAVLRFQANARGELLPSSGPIKVADKIKANGINDDLAEALEGDLNYYLTTTATEYYPDTDRLLFYVGFGGCGFKKVYNCPIRRRPVSESVDAKDLIVSDASTDLRNSRRVTHQITMKPSTLKRMQLAGAYRDISLGFANPSLPNAVDQEIANTQGIDPQIAMQEVDRDHTIYECYCELDIKGFEDKDGKGPTGLALPYRVVIDRDSRQVLEVRRNWREDDETKLAKIIFVKYSFVPGLGFYDIGLVHILGNTTNALTAAWREMLDAGMFANFPGFIYAKLAGRQNTNEFRIPPGGGVGLDTNGMAIKDAIMPLPYKDISTAFAQFTQNIAETGQRVGGTAELSIGEGKQDAPVGTTLALLEQATKIESAVHKRLHAAQAEEFQLLKECFRENPESFVRSVKGTLDWNADKFIAALEDASIVPMADPNTPSHMHRLMKAQALVQIDKAYEGMLNSKEVVNRVITMLGYDDADALFAAPQAQPPNPLALAKMAELKLKQGDQQIKAAGQQQELALKAKIADQDAAKDQAEIQSKQELVQQQSAASAQELQAKQRIAGLNFLGDLAKHESALNEVKDASKSMGVLGPQ</sequence>
<name>A0A1C3VS78_9HYPH</name>
<organism evidence="1 2">
    <name type="scientific">Rhizobium lusitanum</name>
    <dbReference type="NCBI Taxonomy" id="293958"/>
    <lineage>
        <taxon>Bacteria</taxon>
        <taxon>Pseudomonadati</taxon>
        <taxon>Pseudomonadota</taxon>
        <taxon>Alphaproteobacteria</taxon>
        <taxon>Hyphomicrobiales</taxon>
        <taxon>Rhizobiaceae</taxon>
        <taxon>Rhizobium/Agrobacterium group</taxon>
        <taxon>Rhizobium</taxon>
    </lineage>
</organism>
<dbReference type="EMBL" id="FMAF01000006">
    <property type="protein sequence ID" value="SCB30364.1"/>
    <property type="molecule type" value="Genomic_DNA"/>
</dbReference>
<protein>
    <submittedName>
        <fullName evidence="1">Uncharacterized protein</fullName>
    </submittedName>
</protein>
<evidence type="ECO:0000313" key="1">
    <source>
        <dbReference type="EMBL" id="SCB30364.1"/>
    </source>
</evidence>
<gene>
    <name evidence="1" type="ORF">GA0061101_10699</name>
</gene>
<proteinExistence type="predicted"/>
<reference evidence="1 2" key="1">
    <citation type="submission" date="2016-08" db="EMBL/GenBank/DDBJ databases">
        <authorList>
            <person name="Seilhamer J.J."/>
        </authorList>
    </citation>
    <scope>NUCLEOTIDE SEQUENCE [LARGE SCALE GENOMIC DNA]</scope>
    <source>
        <strain evidence="1 2">P1-7</strain>
    </source>
</reference>
<dbReference type="OrthoDB" id="5464900at2"/>
<dbReference type="InterPro" id="IPR056909">
    <property type="entry name" value="SU10_portal"/>
</dbReference>